<keyword evidence="3" id="KW-0677">Repeat</keyword>
<evidence type="ECO:0000256" key="1">
    <source>
        <dbReference type="ARBA" id="ARBA00022614"/>
    </source>
</evidence>
<feature type="chain" id="PRO_5028418532" evidence="4">
    <location>
        <begin position="22"/>
        <end position="376"/>
    </location>
</feature>
<feature type="signal peptide" evidence="4">
    <location>
        <begin position="1"/>
        <end position="21"/>
    </location>
</feature>
<dbReference type="InterPro" id="IPR001611">
    <property type="entry name" value="Leu-rich_rpt"/>
</dbReference>
<sequence length="376" mass="43098">MRFTNGIIIFFVIATVDEVLSKLFDHADKEGTDTKGCNIVYQNHTMSENICSDKFDSVQIANFINDPLMKVELIKISKTDARRIKAGTFPASNTLRQLYLPENNISIIDDDAFDFMSALTHLYLNNNKLKSFNAYIITAGFNIKYLDLGYNSFEGMMDTALYNLKSLTYLNLDGNKFKNISMGKLINNVESVKEVSMAKNLLTRITNEFFDPLINLEVLNLAFNKISYIGGAFLFMENLKTLILSHNYLTRFDKFDIPLKRPSLLKNLAIDYNQLMFLSWEVLDAMPLLSKIAIYGNQWYCICIYDHRRDFANRFIKPIKEVCNVRGGNGEYCVDADTESCTRYDSALAASALNYDRDHPLVYIPNITYNCVLDEF</sequence>
<evidence type="ECO:0000313" key="7">
    <source>
        <dbReference type="RefSeq" id="XP_028150399.1"/>
    </source>
</evidence>
<dbReference type="Gene3D" id="3.80.10.10">
    <property type="entry name" value="Ribonuclease Inhibitor"/>
    <property type="match status" value="3"/>
</dbReference>
<evidence type="ECO:0000256" key="2">
    <source>
        <dbReference type="ARBA" id="ARBA00022729"/>
    </source>
</evidence>
<dbReference type="InterPro" id="IPR003591">
    <property type="entry name" value="Leu-rich_rpt_typical-subtyp"/>
</dbReference>
<dbReference type="EnsemblMetazoa" id="XM_050660266.1">
    <property type="protein sequence ID" value="XP_050516223.1"/>
    <property type="gene ID" value="LOC126891085"/>
</dbReference>
<accession>A0A6P7GL59</accession>
<reference evidence="5" key="2">
    <citation type="submission" date="2025-05" db="UniProtKB">
        <authorList>
            <consortium name="EnsemblMetazoa"/>
        </authorList>
    </citation>
    <scope>IDENTIFICATION</scope>
</reference>
<dbReference type="Proteomes" id="UP001652700">
    <property type="component" value="Unplaced"/>
</dbReference>
<keyword evidence="1" id="KW-0433">Leucine-rich repeat</keyword>
<dbReference type="AlphaFoldDB" id="A0A6P7GL59"/>
<dbReference type="RefSeq" id="XP_028150399.1">
    <property type="nucleotide sequence ID" value="XM_028294598.1"/>
</dbReference>
<dbReference type="PANTHER" id="PTHR24373">
    <property type="entry name" value="SLIT RELATED LEUCINE-RICH REPEAT NEURONAL PROTEIN"/>
    <property type="match status" value="1"/>
</dbReference>
<keyword evidence="6" id="KW-1185">Reference proteome</keyword>
<evidence type="ECO:0000313" key="5">
    <source>
        <dbReference type="EnsemblMetazoa" id="XP_050516223.1"/>
    </source>
</evidence>
<dbReference type="InterPro" id="IPR032675">
    <property type="entry name" value="LRR_dom_sf"/>
</dbReference>
<dbReference type="Pfam" id="PF13855">
    <property type="entry name" value="LRR_8"/>
    <property type="match status" value="3"/>
</dbReference>
<gene>
    <name evidence="7" type="primary">LOC114343758</name>
</gene>
<proteinExistence type="predicted"/>
<name>A0A6P7GL59_DIAVI</name>
<dbReference type="SMART" id="SM00369">
    <property type="entry name" value="LRR_TYP"/>
    <property type="match status" value="6"/>
</dbReference>
<dbReference type="OrthoDB" id="2160613at2759"/>
<keyword evidence="2 4" id="KW-0732">Signal</keyword>
<reference evidence="7" key="1">
    <citation type="submission" date="2025-04" db="UniProtKB">
        <authorList>
            <consortium name="RefSeq"/>
        </authorList>
    </citation>
    <scope>IDENTIFICATION</scope>
    <source>
        <tissue evidence="7">Whole insect</tissue>
    </source>
</reference>
<dbReference type="InParanoid" id="A0A6P7GL59"/>
<evidence type="ECO:0000256" key="3">
    <source>
        <dbReference type="ARBA" id="ARBA00022737"/>
    </source>
</evidence>
<organism evidence="7">
    <name type="scientific">Diabrotica virgifera virgifera</name>
    <name type="common">western corn rootworm</name>
    <dbReference type="NCBI Taxonomy" id="50390"/>
    <lineage>
        <taxon>Eukaryota</taxon>
        <taxon>Metazoa</taxon>
        <taxon>Ecdysozoa</taxon>
        <taxon>Arthropoda</taxon>
        <taxon>Hexapoda</taxon>
        <taxon>Insecta</taxon>
        <taxon>Pterygota</taxon>
        <taxon>Neoptera</taxon>
        <taxon>Endopterygota</taxon>
        <taxon>Coleoptera</taxon>
        <taxon>Polyphaga</taxon>
        <taxon>Cucujiformia</taxon>
        <taxon>Chrysomeloidea</taxon>
        <taxon>Chrysomelidae</taxon>
        <taxon>Galerucinae</taxon>
        <taxon>Diabroticina</taxon>
        <taxon>Diabroticites</taxon>
        <taxon>Diabrotica</taxon>
    </lineage>
</organism>
<evidence type="ECO:0000313" key="6">
    <source>
        <dbReference type="Proteomes" id="UP001652700"/>
    </source>
</evidence>
<dbReference type="PANTHER" id="PTHR24373:SF275">
    <property type="entry name" value="TIR DOMAIN-CONTAINING PROTEIN"/>
    <property type="match status" value="1"/>
</dbReference>
<dbReference type="InterPro" id="IPR050328">
    <property type="entry name" value="Dev_Immune_Receptor"/>
</dbReference>
<protein>
    <submittedName>
        <fullName evidence="7">Leucine-rich repeat transmembrane neuronal protein 3-like</fullName>
    </submittedName>
</protein>
<evidence type="ECO:0000256" key="4">
    <source>
        <dbReference type="SAM" id="SignalP"/>
    </source>
</evidence>
<dbReference type="SUPFAM" id="SSF52058">
    <property type="entry name" value="L domain-like"/>
    <property type="match status" value="1"/>
</dbReference>